<sequence>PKMCRSDGSQHRSPETVADYSIPAVGYAVNFNNGIPSYQSPVVSTNASNALYNNVQFHSQTNTSCVALFDDQN</sequence>
<reference evidence="1" key="1">
    <citation type="submission" date="2014-12" db="EMBL/GenBank/DDBJ databases">
        <title>Insight into the proteome of Arion vulgaris.</title>
        <authorList>
            <person name="Aradska J."/>
            <person name="Bulat T."/>
            <person name="Smidak R."/>
            <person name="Sarate P."/>
            <person name="Gangsoo J."/>
            <person name="Sialana F."/>
            <person name="Bilban M."/>
            <person name="Lubec G."/>
        </authorList>
    </citation>
    <scope>NUCLEOTIDE SEQUENCE</scope>
    <source>
        <tissue evidence="1">Skin</tissue>
    </source>
</reference>
<organism evidence="1">
    <name type="scientific">Arion vulgaris</name>
    <dbReference type="NCBI Taxonomy" id="1028688"/>
    <lineage>
        <taxon>Eukaryota</taxon>
        <taxon>Metazoa</taxon>
        <taxon>Spiralia</taxon>
        <taxon>Lophotrochozoa</taxon>
        <taxon>Mollusca</taxon>
        <taxon>Gastropoda</taxon>
        <taxon>Heterobranchia</taxon>
        <taxon>Euthyneura</taxon>
        <taxon>Panpulmonata</taxon>
        <taxon>Eupulmonata</taxon>
        <taxon>Stylommatophora</taxon>
        <taxon>Helicina</taxon>
        <taxon>Arionoidea</taxon>
        <taxon>Arionidae</taxon>
        <taxon>Arion</taxon>
    </lineage>
</organism>
<evidence type="ECO:0000313" key="1">
    <source>
        <dbReference type="EMBL" id="CEK97921.1"/>
    </source>
</evidence>
<accession>A0A0B7BZW5</accession>
<proteinExistence type="predicted"/>
<gene>
    <name evidence="1" type="primary">ORF217262</name>
</gene>
<name>A0A0B7BZW5_9EUPU</name>
<feature type="non-terminal residue" evidence="1">
    <location>
        <position position="1"/>
    </location>
</feature>
<dbReference type="EMBL" id="HACG01051050">
    <property type="protein sequence ID" value="CEK97921.1"/>
    <property type="molecule type" value="Transcribed_RNA"/>
</dbReference>
<protein>
    <submittedName>
        <fullName evidence="1">Uncharacterized protein</fullName>
    </submittedName>
</protein>
<feature type="non-terminal residue" evidence="1">
    <location>
        <position position="73"/>
    </location>
</feature>
<dbReference type="AlphaFoldDB" id="A0A0B7BZW5"/>